<dbReference type="EMBL" id="FJ483469">
    <property type="protein sequence ID" value="ACS68542.1"/>
    <property type="molecule type" value="Genomic_DNA"/>
</dbReference>
<proteinExistence type="predicted"/>
<sequence length="170" mass="18506">MSARHCGDTLNALSRPIKVVVNAEPSFPMLGRHFLHHRKGQAYAARGDSLCVAAALSLPQPDRAVEIAVHAEMANHICLIVRARPDLSNGWSDEQVVRQWLSIAKLKRNGSDSIEPTWAEVDRETQQNAPGAATKPKLPYTGSGRSNRCDGRGRGIAIPIIVIKLSRASD</sequence>
<protein>
    <submittedName>
        <fullName evidence="2">Uncharacterized protein</fullName>
    </submittedName>
</protein>
<organism evidence="2">
    <name type="scientific">uncultured bacterium FLS18</name>
    <dbReference type="NCBI Taxonomy" id="654935"/>
    <lineage>
        <taxon>Bacteria</taxon>
        <taxon>environmental samples</taxon>
    </lineage>
</organism>
<accession>C6G407</accession>
<feature type="region of interest" description="Disordered" evidence="1">
    <location>
        <begin position="123"/>
        <end position="146"/>
    </location>
</feature>
<evidence type="ECO:0000313" key="2">
    <source>
        <dbReference type="EMBL" id="ACS68542.1"/>
    </source>
</evidence>
<reference evidence="2" key="1">
    <citation type="journal article" date="2010" name="FEMS Microbiol. Ecol.">
        <title>Novel lipolytic genes from the microbial metagenomic library of the South China Sea marine sediment.</title>
        <authorList>
            <person name="Hu Y."/>
            <person name="Fu C."/>
            <person name="Huang Y."/>
            <person name="Yin Y."/>
            <person name="Cheng G."/>
            <person name="Lei F."/>
            <person name="Lu N."/>
            <person name="Li J."/>
            <person name="Ashforth E.J."/>
            <person name="Zhang L."/>
            <person name="Zhu B."/>
        </authorList>
    </citation>
    <scope>NUCLEOTIDE SEQUENCE</scope>
</reference>
<dbReference type="AlphaFoldDB" id="C6G407"/>
<evidence type="ECO:0000256" key="1">
    <source>
        <dbReference type="SAM" id="MobiDB-lite"/>
    </source>
</evidence>
<name>C6G407_9BACT</name>